<evidence type="ECO:0000313" key="7">
    <source>
        <dbReference type="EMBL" id="VAX33815.1"/>
    </source>
</evidence>
<dbReference type="InterPro" id="IPR047817">
    <property type="entry name" value="ABC2_TM_bact-type"/>
</dbReference>
<keyword evidence="3 5" id="KW-1133">Transmembrane helix</keyword>
<feature type="transmembrane region" description="Helical" evidence="5">
    <location>
        <begin position="21"/>
        <end position="40"/>
    </location>
</feature>
<evidence type="ECO:0000256" key="5">
    <source>
        <dbReference type="SAM" id="Phobius"/>
    </source>
</evidence>
<evidence type="ECO:0000256" key="4">
    <source>
        <dbReference type="ARBA" id="ARBA00023136"/>
    </source>
</evidence>
<keyword evidence="2 5" id="KW-0812">Transmembrane</keyword>
<dbReference type="PANTHER" id="PTHR43027">
    <property type="entry name" value="DOXORUBICIN RESISTANCE ABC TRANSPORTER PERMEASE PROTEIN DRRC-RELATED"/>
    <property type="match status" value="1"/>
</dbReference>
<dbReference type="InterPro" id="IPR052902">
    <property type="entry name" value="ABC-2_transporter"/>
</dbReference>
<feature type="transmembrane region" description="Helical" evidence="5">
    <location>
        <begin position="186"/>
        <end position="209"/>
    </location>
</feature>
<proteinExistence type="predicted"/>
<dbReference type="PROSITE" id="PS51012">
    <property type="entry name" value="ABC_TM2"/>
    <property type="match status" value="1"/>
</dbReference>
<evidence type="ECO:0000256" key="1">
    <source>
        <dbReference type="ARBA" id="ARBA00004141"/>
    </source>
</evidence>
<dbReference type="EMBL" id="UOGF01000120">
    <property type="protein sequence ID" value="VAX33815.1"/>
    <property type="molecule type" value="Genomic_DNA"/>
</dbReference>
<sequence length="336" mass="38434">MKKIWAVYLGRMREFYRDTASFAWTLCFPLFIVLSLYAIFSDRAQIQYNVAVITEEDISVLPDAFFKLRYVQFVDSTQEEGMAWIRSNRVDFVVQVLPEKIVYWLNDSVPKAYFLERLLKGSTERTVIRQTLAEKPVTYLDWVVPGVIAMNLMFACFWGVGWVIVKYRQDGFLKRLNGTPLKAWQFLLAQVLSRYVITFFITAAVFVGAKALIGFEMKGSYFALIITYSVGTMCLMSFGLLVASRTTSKEFADGILNLFSWPMMLLSEVWFSLEGSSNTVLWVSKMLPLTHLVQSTRSIINEGATLMDVSDHLLVMLGVSLVLITMSSVLFKWSEK</sequence>
<accession>A0A3B1DQ15</accession>
<dbReference type="Pfam" id="PF12698">
    <property type="entry name" value="ABC2_membrane_3"/>
    <property type="match status" value="1"/>
</dbReference>
<dbReference type="InterPro" id="IPR013525">
    <property type="entry name" value="ABC2_TM"/>
</dbReference>
<feature type="transmembrane region" description="Helical" evidence="5">
    <location>
        <begin position="313"/>
        <end position="331"/>
    </location>
</feature>
<comment type="subcellular location">
    <subcellularLocation>
        <location evidence="1">Membrane</location>
        <topology evidence="1">Multi-pass membrane protein</topology>
    </subcellularLocation>
</comment>
<gene>
    <name evidence="7" type="ORF">MNBD_NITROSPIRAE01-1660</name>
</gene>
<dbReference type="GO" id="GO:0016020">
    <property type="term" value="C:membrane"/>
    <property type="evidence" value="ECO:0007669"/>
    <property type="project" value="UniProtKB-SubCell"/>
</dbReference>
<organism evidence="7">
    <name type="scientific">hydrothermal vent metagenome</name>
    <dbReference type="NCBI Taxonomy" id="652676"/>
    <lineage>
        <taxon>unclassified sequences</taxon>
        <taxon>metagenomes</taxon>
        <taxon>ecological metagenomes</taxon>
    </lineage>
</organism>
<dbReference type="PANTHER" id="PTHR43027:SF2">
    <property type="entry name" value="TRANSPORT PERMEASE PROTEIN"/>
    <property type="match status" value="1"/>
</dbReference>
<keyword evidence="4 5" id="KW-0472">Membrane</keyword>
<dbReference type="GO" id="GO:0140359">
    <property type="term" value="F:ABC-type transporter activity"/>
    <property type="evidence" value="ECO:0007669"/>
    <property type="project" value="InterPro"/>
</dbReference>
<feature type="transmembrane region" description="Helical" evidence="5">
    <location>
        <begin position="255"/>
        <end position="273"/>
    </location>
</feature>
<feature type="transmembrane region" description="Helical" evidence="5">
    <location>
        <begin position="221"/>
        <end position="243"/>
    </location>
</feature>
<evidence type="ECO:0000259" key="6">
    <source>
        <dbReference type="PROSITE" id="PS51012"/>
    </source>
</evidence>
<protein>
    <recommendedName>
        <fullName evidence="6">ABC transmembrane type-2 domain-containing protein</fullName>
    </recommendedName>
</protein>
<dbReference type="AlphaFoldDB" id="A0A3B1DQ15"/>
<feature type="domain" description="ABC transmembrane type-2" evidence="6">
    <location>
        <begin position="108"/>
        <end position="334"/>
    </location>
</feature>
<reference evidence="7" key="1">
    <citation type="submission" date="2018-06" db="EMBL/GenBank/DDBJ databases">
        <authorList>
            <person name="Zhirakovskaya E."/>
        </authorList>
    </citation>
    <scope>NUCLEOTIDE SEQUENCE</scope>
</reference>
<evidence type="ECO:0000256" key="3">
    <source>
        <dbReference type="ARBA" id="ARBA00022989"/>
    </source>
</evidence>
<name>A0A3B1DQ15_9ZZZZ</name>
<feature type="transmembrane region" description="Helical" evidence="5">
    <location>
        <begin position="142"/>
        <end position="165"/>
    </location>
</feature>
<evidence type="ECO:0000256" key="2">
    <source>
        <dbReference type="ARBA" id="ARBA00022692"/>
    </source>
</evidence>